<evidence type="ECO:0000259" key="5">
    <source>
        <dbReference type="Pfam" id="PF25390"/>
    </source>
</evidence>
<evidence type="ECO:0000313" key="7">
    <source>
        <dbReference type="Proteomes" id="UP000022910"/>
    </source>
</evidence>
<dbReference type="STRING" id="1432141.A0A015JD76"/>
<feature type="repeat" description="RCC1" evidence="3">
    <location>
        <begin position="257"/>
        <end position="326"/>
    </location>
</feature>
<dbReference type="PROSITE" id="PS50012">
    <property type="entry name" value="RCC1_3"/>
    <property type="match status" value="7"/>
</dbReference>
<feature type="repeat" description="RCC1" evidence="3">
    <location>
        <begin position="431"/>
        <end position="484"/>
    </location>
</feature>
<protein>
    <submittedName>
        <fullName evidence="6">Srm1p</fullName>
    </submittedName>
</protein>
<evidence type="ECO:0000256" key="2">
    <source>
        <dbReference type="ARBA" id="ARBA00022737"/>
    </source>
</evidence>
<feature type="repeat" description="RCC1" evidence="3">
    <location>
        <begin position="485"/>
        <end position="538"/>
    </location>
</feature>
<feature type="repeat" description="RCC1" evidence="3">
    <location>
        <begin position="206"/>
        <end position="256"/>
    </location>
</feature>
<keyword evidence="1" id="KW-0344">Guanine-nucleotide releasing factor</keyword>
<keyword evidence="2" id="KW-0677">Repeat</keyword>
<feature type="compositionally biased region" description="Polar residues" evidence="4">
    <location>
        <begin position="1"/>
        <end position="11"/>
    </location>
</feature>
<dbReference type="AlphaFoldDB" id="A0A015JD76"/>
<name>A0A015JD76_RHIIW</name>
<dbReference type="HOGENOM" id="CLU_005210_6_0_1"/>
<feature type="domain" description="RCC1-like" evidence="5">
    <location>
        <begin position="207"/>
        <end position="585"/>
    </location>
</feature>
<evidence type="ECO:0000256" key="3">
    <source>
        <dbReference type="PROSITE-ProRule" id="PRU00235"/>
    </source>
</evidence>
<accession>A0A015JD76</accession>
<feature type="repeat" description="RCC1" evidence="3">
    <location>
        <begin position="327"/>
        <end position="382"/>
    </location>
</feature>
<dbReference type="EMBL" id="JEMT01029170">
    <property type="protein sequence ID" value="EXX52899.1"/>
    <property type="molecule type" value="Genomic_DNA"/>
</dbReference>
<dbReference type="InterPro" id="IPR058923">
    <property type="entry name" value="RCC1-like_dom"/>
</dbReference>
<dbReference type="PROSITE" id="PS00626">
    <property type="entry name" value="RCC1_2"/>
    <property type="match status" value="1"/>
</dbReference>
<dbReference type="SUPFAM" id="SSF50985">
    <property type="entry name" value="RCC1/BLIP-II"/>
    <property type="match status" value="1"/>
</dbReference>
<dbReference type="OrthoDB" id="61110at2759"/>
<dbReference type="PANTHER" id="PTHR45982">
    <property type="entry name" value="REGULATOR OF CHROMOSOME CONDENSATION"/>
    <property type="match status" value="1"/>
</dbReference>
<evidence type="ECO:0000256" key="4">
    <source>
        <dbReference type="SAM" id="MobiDB-lite"/>
    </source>
</evidence>
<feature type="region of interest" description="Disordered" evidence="4">
    <location>
        <begin position="1"/>
        <end position="45"/>
    </location>
</feature>
<dbReference type="SMR" id="A0A015JD76"/>
<proteinExistence type="predicted"/>
<gene>
    <name evidence="6" type="ORF">RirG_248960</name>
</gene>
<feature type="compositionally biased region" description="Low complexity" evidence="4">
    <location>
        <begin position="12"/>
        <end position="29"/>
    </location>
</feature>
<dbReference type="GO" id="GO:0005085">
    <property type="term" value="F:guanyl-nucleotide exchange factor activity"/>
    <property type="evidence" value="ECO:0007669"/>
    <property type="project" value="TreeGrafter"/>
</dbReference>
<dbReference type="InterPro" id="IPR000408">
    <property type="entry name" value="Reg_chr_condens"/>
</dbReference>
<dbReference type="PANTHER" id="PTHR45982:SF1">
    <property type="entry name" value="REGULATOR OF CHROMOSOME CONDENSATION"/>
    <property type="match status" value="1"/>
</dbReference>
<feature type="repeat" description="RCC1" evidence="3">
    <location>
        <begin position="539"/>
        <end position="589"/>
    </location>
</feature>
<evidence type="ECO:0000256" key="1">
    <source>
        <dbReference type="ARBA" id="ARBA00022658"/>
    </source>
</evidence>
<dbReference type="PRINTS" id="PR00633">
    <property type="entry name" value="RCCNDNSATION"/>
</dbReference>
<dbReference type="InterPro" id="IPR009091">
    <property type="entry name" value="RCC1/BLIP-II"/>
</dbReference>
<organism evidence="6 7">
    <name type="scientific">Rhizophagus irregularis (strain DAOM 197198w)</name>
    <name type="common">Glomus intraradices</name>
    <dbReference type="NCBI Taxonomy" id="1432141"/>
    <lineage>
        <taxon>Eukaryota</taxon>
        <taxon>Fungi</taxon>
        <taxon>Fungi incertae sedis</taxon>
        <taxon>Mucoromycota</taxon>
        <taxon>Glomeromycotina</taxon>
        <taxon>Glomeromycetes</taxon>
        <taxon>Glomerales</taxon>
        <taxon>Glomeraceae</taxon>
        <taxon>Rhizophagus</taxon>
    </lineage>
</organism>
<dbReference type="Pfam" id="PF25390">
    <property type="entry name" value="WD40_RLD"/>
    <property type="match status" value="1"/>
</dbReference>
<reference evidence="6 7" key="1">
    <citation type="submission" date="2014-02" db="EMBL/GenBank/DDBJ databases">
        <title>Single nucleus genome sequencing reveals high similarity among nuclei of an endomycorrhizal fungus.</title>
        <authorList>
            <person name="Lin K."/>
            <person name="Geurts R."/>
            <person name="Zhang Z."/>
            <person name="Limpens E."/>
            <person name="Saunders D.G."/>
            <person name="Mu D."/>
            <person name="Pang E."/>
            <person name="Cao H."/>
            <person name="Cha H."/>
            <person name="Lin T."/>
            <person name="Zhou Q."/>
            <person name="Shang Y."/>
            <person name="Li Y."/>
            <person name="Ivanov S."/>
            <person name="Sharma T."/>
            <person name="Velzen R.V."/>
            <person name="Ruijter N.D."/>
            <person name="Aanen D.K."/>
            <person name="Win J."/>
            <person name="Kamoun S."/>
            <person name="Bisseling T."/>
            <person name="Huang S."/>
        </authorList>
    </citation>
    <scope>NUCLEOTIDE SEQUENCE [LARGE SCALE GENOMIC DNA]</scope>
    <source>
        <strain evidence="7">DAOM197198w</strain>
    </source>
</reference>
<feature type="repeat" description="RCC1" evidence="3">
    <location>
        <begin position="383"/>
        <end position="430"/>
    </location>
</feature>
<dbReference type="Gene3D" id="2.130.10.30">
    <property type="entry name" value="Regulator of chromosome condensation 1/beta-lactamase-inhibitor protein II"/>
    <property type="match status" value="1"/>
</dbReference>
<dbReference type="GO" id="GO:0005737">
    <property type="term" value="C:cytoplasm"/>
    <property type="evidence" value="ECO:0007669"/>
    <property type="project" value="TreeGrafter"/>
</dbReference>
<keyword evidence="7" id="KW-1185">Reference proteome</keyword>
<comment type="caution">
    <text evidence="6">The sequence shown here is derived from an EMBL/GenBank/DDBJ whole genome shotgun (WGS) entry which is preliminary data.</text>
</comment>
<sequence>MVKNNKTVQQQATRRSARIAARTTSSNASVTSKSAHHGRNVTAARNNKRKRIVELYEADQNTDKRHKQIATTRKAIRKAIIPTHETKVVSVELYEEGTSDRNIDKRLKQVEPSKTTSRKAITSTSRKAIIPIHETKVVSVDIQDAAPQVTTIAEQKWGKATSSVLLPTRKRGNNVVEDDNTQILNSKRRKWNTFIVPIPTLPKRIGQVYAIGSNDMSQCGGIKESEIKKLSIIPLEKFNIVDISAGALHSAALTSDGKVVTWGCNDHGTLGRFTKFPNSTAANKILKEGNYNIYEENEPAYAEGLDNINIVKVICGDNITFAISDQGHLYATGVFKGKDGIIGFSQNNKIEQPIFTRYTPLEHLSIVDIVTGANHALALTREGDVYAWGSNEGRSLGLKECELLVPFNLGLKHIVQLYAGAYHNFAIDDNNNVWVFGLNNMGQCGLEESKKYITPKKHSFFNEVDQNVDEIAAGQHHTLVRMHDGQVFSFGRSDSGQLGLGNNVITDKRIVTPTVIPNLTSIKFIGAREHYSIAIDTVNKIYAWGFGETLVLENEVTSPFQISDLNGLGEGKDIVRISCGSLHALFFVA</sequence>
<dbReference type="InterPro" id="IPR051553">
    <property type="entry name" value="Ran_GTPase-activating"/>
</dbReference>
<evidence type="ECO:0000313" key="6">
    <source>
        <dbReference type="EMBL" id="EXX52899.1"/>
    </source>
</evidence>
<dbReference type="Proteomes" id="UP000022910">
    <property type="component" value="Unassembled WGS sequence"/>
</dbReference>